<feature type="compositionally biased region" description="Low complexity" evidence="1">
    <location>
        <begin position="88"/>
        <end position="98"/>
    </location>
</feature>
<feature type="region of interest" description="Disordered" evidence="1">
    <location>
        <begin position="54"/>
        <end position="126"/>
    </location>
</feature>
<evidence type="ECO:0000313" key="3">
    <source>
        <dbReference type="Proteomes" id="UP000701801"/>
    </source>
</evidence>
<evidence type="ECO:0000256" key="1">
    <source>
        <dbReference type="SAM" id="MobiDB-lite"/>
    </source>
</evidence>
<organism evidence="2 3">
    <name type="scientific">Hymenoscyphus albidus</name>
    <dbReference type="NCBI Taxonomy" id="595503"/>
    <lineage>
        <taxon>Eukaryota</taxon>
        <taxon>Fungi</taxon>
        <taxon>Dikarya</taxon>
        <taxon>Ascomycota</taxon>
        <taxon>Pezizomycotina</taxon>
        <taxon>Leotiomycetes</taxon>
        <taxon>Helotiales</taxon>
        <taxon>Helotiaceae</taxon>
        <taxon>Hymenoscyphus</taxon>
    </lineage>
</organism>
<keyword evidence="3" id="KW-1185">Reference proteome</keyword>
<accession>A0A9N9Q6E5</accession>
<protein>
    <submittedName>
        <fullName evidence="2">Uncharacterized protein</fullName>
    </submittedName>
</protein>
<evidence type="ECO:0000313" key="2">
    <source>
        <dbReference type="EMBL" id="CAG8975451.1"/>
    </source>
</evidence>
<proteinExistence type="predicted"/>
<dbReference type="EMBL" id="CAJVRM010000139">
    <property type="protein sequence ID" value="CAG8975451.1"/>
    <property type="molecule type" value="Genomic_DNA"/>
</dbReference>
<dbReference type="Proteomes" id="UP000701801">
    <property type="component" value="Unassembled WGS sequence"/>
</dbReference>
<gene>
    <name evidence="2" type="ORF">HYALB_00004765</name>
</gene>
<comment type="caution">
    <text evidence="2">The sequence shown here is derived from an EMBL/GenBank/DDBJ whole genome shotgun (WGS) entry which is preliminary data.</text>
</comment>
<sequence>MHNPVVERVDWLNRKSSLLTLTCDRCQQPATEIIDPPLGNKSFCKSISRASNPQKAFSYESGRLRRRRRRQQQQVQQQQFGNSHPKASLGLGLGPSLGNQTSRDFPAPTKLDSGTSTVSHGNTGHNLRRGVGLPIVTIGNVEWTRNHDG</sequence>
<feature type="compositionally biased region" description="Polar residues" evidence="1">
    <location>
        <begin position="112"/>
        <end position="125"/>
    </location>
</feature>
<name>A0A9N9Q6E5_9HELO</name>
<dbReference type="AlphaFoldDB" id="A0A9N9Q6E5"/>
<reference evidence="2" key="1">
    <citation type="submission" date="2021-07" db="EMBL/GenBank/DDBJ databases">
        <authorList>
            <person name="Durling M."/>
        </authorList>
    </citation>
    <scope>NUCLEOTIDE SEQUENCE</scope>
</reference>